<evidence type="ECO:0000313" key="2">
    <source>
        <dbReference type="EMBL" id="KAF4131004.1"/>
    </source>
</evidence>
<sequence length="435" mass="48931">EVDDDIVVAQFGDGGDITINIGDVASNLDELGEDSANPPCILTSGHDVKVDLEKPIEVSLDEEEQNIRETKQASKKLSSLSAKRKLELDDTAEETPPQNILDDDINTASRPSGRPKQKESFKKATRSKDTTDILAYVDTVATVGDVTLKNLDEVLSIVVIGEALDGIRHMFNAAAFKRPKALVIKGNHSRSVESTIRFVLPANANVAQSIKEADQAQKLISFVEKLVIDDDHKEVERQRILHMIPFMYVDSAFSANGHNISFLNRESDTCVFLASLRVVKEAEPQTWQNPKYVAVVGPLYLQLSDVELRNQFIDTNDHIFTEMRSIRIVCCPTYVDIVFPHWCGIIFDMERKLCGIQEVISGVFVKLKTSHVEMPAKTFTRWRQCDGHNCGVLTMQWFEQYLSLVRSTSPDASIPLAHDDKLDPKQLAYERYKYF</sequence>
<proteinExistence type="predicted"/>
<feature type="region of interest" description="Disordered" evidence="1">
    <location>
        <begin position="87"/>
        <end position="125"/>
    </location>
</feature>
<feature type="compositionally biased region" description="Basic and acidic residues" evidence="1">
    <location>
        <begin position="116"/>
        <end position="125"/>
    </location>
</feature>
<reference evidence="2" key="1">
    <citation type="submission" date="2020-03" db="EMBL/GenBank/DDBJ databases">
        <title>Hybrid Assembly of Korean Phytophthora infestans isolates.</title>
        <authorList>
            <person name="Prokchorchik M."/>
            <person name="Lee Y."/>
            <person name="Seo J."/>
            <person name="Cho J.-H."/>
            <person name="Park Y.-E."/>
            <person name="Jang D.-C."/>
            <person name="Im J.-S."/>
            <person name="Choi J.-G."/>
            <person name="Park H.-J."/>
            <person name="Lee G.-B."/>
            <person name="Lee Y.-G."/>
            <person name="Hong S.-Y."/>
            <person name="Cho K."/>
            <person name="Sohn K.H."/>
        </authorList>
    </citation>
    <scope>NUCLEOTIDE SEQUENCE</scope>
    <source>
        <strain evidence="2">KR_2_A2</strain>
    </source>
</reference>
<name>A0A8S9TWN4_PHYIN</name>
<dbReference type="AlphaFoldDB" id="A0A8S9TWN4"/>
<dbReference type="EMBL" id="JAACNO010002761">
    <property type="protein sequence ID" value="KAF4131004.1"/>
    <property type="molecule type" value="Genomic_DNA"/>
</dbReference>
<comment type="caution">
    <text evidence="2">The sequence shown here is derived from an EMBL/GenBank/DDBJ whole genome shotgun (WGS) entry which is preliminary data.</text>
</comment>
<evidence type="ECO:0000313" key="3">
    <source>
        <dbReference type="Proteomes" id="UP000704712"/>
    </source>
</evidence>
<gene>
    <name evidence="2" type="ORF">GN958_ATG19808</name>
</gene>
<accession>A0A8S9TWN4</accession>
<evidence type="ECO:0008006" key="4">
    <source>
        <dbReference type="Google" id="ProtNLM"/>
    </source>
</evidence>
<protein>
    <recommendedName>
        <fullName evidence="4">Ubiquitin-like protease family profile domain-containing protein</fullName>
    </recommendedName>
</protein>
<organism evidence="2 3">
    <name type="scientific">Phytophthora infestans</name>
    <name type="common">Potato late blight agent</name>
    <name type="synonym">Botrytis infestans</name>
    <dbReference type="NCBI Taxonomy" id="4787"/>
    <lineage>
        <taxon>Eukaryota</taxon>
        <taxon>Sar</taxon>
        <taxon>Stramenopiles</taxon>
        <taxon>Oomycota</taxon>
        <taxon>Peronosporomycetes</taxon>
        <taxon>Peronosporales</taxon>
        <taxon>Peronosporaceae</taxon>
        <taxon>Phytophthora</taxon>
    </lineage>
</organism>
<feature type="non-terminal residue" evidence="2">
    <location>
        <position position="435"/>
    </location>
</feature>
<dbReference type="Proteomes" id="UP000704712">
    <property type="component" value="Unassembled WGS sequence"/>
</dbReference>
<evidence type="ECO:0000256" key="1">
    <source>
        <dbReference type="SAM" id="MobiDB-lite"/>
    </source>
</evidence>